<dbReference type="Gene3D" id="3.40.50.1010">
    <property type="entry name" value="5'-nuclease"/>
    <property type="match status" value="1"/>
</dbReference>
<comment type="caution">
    <text evidence="2">The sequence shown here is derived from an EMBL/GenBank/DDBJ whole genome shotgun (WGS) entry which is preliminary data.</text>
</comment>
<dbReference type="InterPro" id="IPR002716">
    <property type="entry name" value="PIN_dom"/>
</dbReference>
<evidence type="ECO:0000313" key="2">
    <source>
        <dbReference type="EMBL" id="HIZ72703.1"/>
    </source>
</evidence>
<accession>A0A9D2G3V4</accession>
<proteinExistence type="predicted"/>
<dbReference type="AlphaFoldDB" id="A0A9D2G3V4"/>
<reference evidence="2" key="2">
    <citation type="submission" date="2021-04" db="EMBL/GenBank/DDBJ databases">
        <authorList>
            <person name="Gilroy R."/>
        </authorList>
    </citation>
    <scope>NUCLEOTIDE SEQUENCE</scope>
    <source>
        <strain evidence="2">ChiW7-2402</strain>
    </source>
</reference>
<gene>
    <name evidence="2" type="ORF">H9964_03895</name>
</gene>
<dbReference type="Proteomes" id="UP000824102">
    <property type="component" value="Unassembled WGS sequence"/>
</dbReference>
<organism evidence="2 3">
    <name type="scientific">Candidatus Gallimonas intestinavium</name>
    <dbReference type="NCBI Taxonomy" id="2838603"/>
    <lineage>
        <taxon>Bacteria</taxon>
        <taxon>Bacillati</taxon>
        <taxon>Bacillota</taxon>
        <taxon>Clostridia</taxon>
        <taxon>Candidatus Gallimonas</taxon>
    </lineage>
</organism>
<reference evidence="2" key="1">
    <citation type="journal article" date="2021" name="PeerJ">
        <title>Extensive microbial diversity within the chicken gut microbiome revealed by metagenomics and culture.</title>
        <authorList>
            <person name="Gilroy R."/>
            <person name="Ravi A."/>
            <person name="Getino M."/>
            <person name="Pursley I."/>
            <person name="Horton D.L."/>
            <person name="Alikhan N.F."/>
            <person name="Baker D."/>
            <person name="Gharbi K."/>
            <person name="Hall N."/>
            <person name="Watson M."/>
            <person name="Adriaenssens E.M."/>
            <person name="Foster-Nyarko E."/>
            <person name="Jarju S."/>
            <person name="Secka A."/>
            <person name="Antonio M."/>
            <person name="Oren A."/>
            <person name="Chaudhuri R.R."/>
            <person name="La Ragione R."/>
            <person name="Hildebrand F."/>
            <person name="Pallen M.J."/>
        </authorList>
    </citation>
    <scope>NUCLEOTIDE SEQUENCE</scope>
    <source>
        <strain evidence="2">ChiW7-2402</strain>
    </source>
</reference>
<name>A0A9D2G3V4_9FIRM</name>
<dbReference type="InterPro" id="IPR029060">
    <property type="entry name" value="PIN-like_dom_sf"/>
</dbReference>
<protein>
    <submittedName>
        <fullName evidence="2">PIN domain-containing protein</fullName>
    </submittedName>
</protein>
<evidence type="ECO:0000259" key="1">
    <source>
        <dbReference type="Pfam" id="PF13470"/>
    </source>
</evidence>
<sequence length="139" mass="15610">MRALLDTCVIVDALQCREPFCKDAQDLFLAAASNLFVGCITAKASTDIYYLMHRYTHNDRASREVLNKLFTLFEVADTAGIDCRRAIPSPVSDFEDAVMIETAARTEVDCIVTRNIQDFVKSTVPVLTPRDFLRKLADD</sequence>
<dbReference type="Pfam" id="PF13470">
    <property type="entry name" value="PIN_3"/>
    <property type="match status" value="1"/>
</dbReference>
<dbReference type="EMBL" id="DXBB01000059">
    <property type="protein sequence ID" value="HIZ72703.1"/>
    <property type="molecule type" value="Genomic_DNA"/>
</dbReference>
<evidence type="ECO:0000313" key="3">
    <source>
        <dbReference type="Proteomes" id="UP000824102"/>
    </source>
</evidence>
<dbReference type="SUPFAM" id="SSF88723">
    <property type="entry name" value="PIN domain-like"/>
    <property type="match status" value="1"/>
</dbReference>
<feature type="domain" description="PIN" evidence="1">
    <location>
        <begin position="2"/>
        <end position="116"/>
    </location>
</feature>